<dbReference type="Pfam" id="PF00685">
    <property type="entry name" value="Sulfotransfer_1"/>
    <property type="match status" value="1"/>
</dbReference>
<dbReference type="InterPro" id="IPR027417">
    <property type="entry name" value="P-loop_NTPase"/>
</dbReference>
<reference evidence="6" key="1">
    <citation type="journal article" date="2019" name="Int. J. Syst. Evol. Microbiol.">
        <title>The Global Catalogue of Microorganisms (GCM) 10K type strain sequencing project: providing services to taxonomists for standard genome sequencing and annotation.</title>
        <authorList>
            <consortium name="The Broad Institute Genomics Platform"/>
            <consortium name="The Broad Institute Genome Sequencing Center for Infectious Disease"/>
            <person name="Wu L."/>
            <person name="Ma J."/>
        </authorList>
    </citation>
    <scope>NUCLEOTIDE SEQUENCE [LARGE SCALE GENOMIC DNA]</scope>
    <source>
        <strain evidence="6">CECT 7131</strain>
    </source>
</reference>
<organism evidence="5 6">
    <name type="scientific">Paeniroseomonas aquatica</name>
    <dbReference type="NCBI Taxonomy" id="373043"/>
    <lineage>
        <taxon>Bacteria</taxon>
        <taxon>Pseudomonadati</taxon>
        <taxon>Pseudomonadota</taxon>
        <taxon>Alphaproteobacteria</taxon>
        <taxon>Acetobacterales</taxon>
        <taxon>Acetobacteraceae</taxon>
        <taxon>Paeniroseomonas</taxon>
    </lineage>
</organism>
<dbReference type="Gene3D" id="3.20.20.70">
    <property type="entry name" value="Aldolase class I"/>
    <property type="match status" value="1"/>
</dbReference>
<evidence type="ECO:0000313" key="6">
    <source>
        <dbReference type="Proteomes" id="UP001529369"/>
    </source>
</evidence>
<dbReference type="Pfam" id="PF03102">
    <property type="entry name" value="NeuB"/>
    <property type="match status" value="1"/>
</dbReference>
<name>A0ABT8ACT3_9PROT</name>
<dbReference type="Proteomes" id="UP001529369">
    <property type="component" value="Unassembled WGS sequence"/>
</dbReference>
<dbReference type="PANTHER" id="PTHR10605:SF56">
    <property type="entry name" value="BIFUNCTIONAL HEPARAN SULFATE N-DEACETYLASE_N-SULFOTRANSFERASE"/>
    <property type="match status" value="1"/>
</dbReference>
<feature type="domain" description="PseI/NeuA/B-like" evidence="4">
    <location>
        <begin position="50"/>
        <end position="105"/>
    </location>
</feature>
<feature type="domain" description="Sulfotransferase" evidence="3">
    <location>
        <begin position="176"/>
        <end position="361"/>
    </location>
</feature>
<evidence type="ECO:0000259" key="3">
    <source>
        <dbReference type="Pfam" id="PF00685"/>
    </source>
</evidence>
<dbReference type="PANTHER" id="PTHR10605">
    <property type="entry name" value="HEPARAN SULFATE SULFOTRANSFERASE"/>
    <property type="match status" value="1"/>
</dbReference>
<evidence type="ECO:0000313" key="5">
    <source>
        <dbReference type="EMBL" id="MDN3567653.1"/>
    </source>
</evidence>
<comment type="caution">
    <text evidence="5">The sequence shown here is derived from an EMBL/GenBank/DDBJ whole genome shotgun (WGS) entry which is preliminary data.</text>
</comment>
<keyword evidence="1" id="KW-0808">Transferase</keyword>
<proteinExistence type="predicted"/>
<evidence type="ECO:0000256" key="1">
    <source>
        <dbReference type="ARBA" id="ARBA00022679"/>
    </source>
</evidence>
<dbReference type="InterPro" id="IPR000863">
    <property type="entry name" value="Sulfotransferase_dom"/>
</dbReference>
<dbReference type="SUPFAM" id="SSF52540">
    <property type="entry name" value="P-loop containing nucleoside triphosphate hydrolases"/>
    <property type="match status" value="1"/>
</dbReference>
<evidence type="ECO:0000259" key="4">
    <source>
        <dbReference type="Pfam" id="PF03102"/>
    </source>
</evidence>
<dbReference type="InterPro" id="IPR013785">
    <property type="entry name" value="Aldolase_TIM"/>
</dbReference>
<dbReference type="SUPFAM" id="SSF51569">
    <property type="entry name" value="Aldolase"/>
    <property type="match status" value="1"/>
</dbReference>
<dbReference type="InterPro" id="IPR013132">
    <property type="entry name" value="PseI/NeuA/B-like_N"/>
</dbReference>
<protein>
    <submittedName>
        <fullName evidence="5">Sulfotransferase domain-containing protein</fullName>
    </submittedName>
</protein>
<accession>A0ABT8ACT3</accession>
<evidence type="ECO:0000256" key="2">
    <source>
        <dbReference type="ARBA" id="ARBA00023180"/>
    </source>
</evidence>
<gene>
    <name evidence="5" type="ORF">QWZ14_25010</name>
</gene>
<keyword evidence="6" id="KW-1185">Reference proteome</keyword>
<dbReference type="InterPro" id="IPR037359">
    <property type="entry name" value="NST/OST"/>
</dbReference>
<dbReference type="Gene3D" id="3.40.50.300">
    <property type="entry name" value="P-loop containing nucleotide triphosphate hydrolases"/>
    <property type="match status" value="1"/>
</dbReference>
<dbReference type="EMBL" id="JAUFPN010000195">
    <property type="protein sequence ID" value="MDN3567653.1"/>
    <property type="molecule type" value="Genomic_DNA"/>
</dbReference>
<keyword evidence="2" id="KW-0325">Glycoprotein</keyword>
<sequence length="420" mass="45943">MLRRAGHRLLDLGLGPDLGAADGGAPPGLPQDPLGDQPPCRLQDWLCRHYAGELHVSTGMTTAAEVEGIVRFYEERGRAQDVVLYACTSGYPVPSEGLCLREITRGGRPVALDMGNGRMVTENRYYPSPAMHGDAAVALAGICGELAEDRVPRSRFTVLSREAPPPAAPGPEAVKPNFLIIGAAKSGTSALALQLAQHPDIFIPDAKELHLFDRQPQLRPDPASPAWQAYLAHFAGAGGFPLRGEATVAYTMLPLVQAVPERIMGHLGPIRLIYLVRDPLERIVSQYRHARRDDPALPPFEDWVQTPAAQRGAVERSNYRRQLQPFLALFGEARVKVIFYEDYRADHRRSLAEVCGFLGADPAELAGVPNPEVNRTSEAAVPRPRPGAAVRERLRQQLRADTQAFLAHHGKPADYWPSMA</sequence>